<keyword evidence="3" id="KW-1185">Reference proteome</keyword>
<name>A0A2I2L1Y7_9ACTN</name>
<dbReference type="Gene3D" id="3.40.50.1820">
    <property type="entry name" value="alpha/beta hydrolase"/>
    <property type="match status" value="1"/>
</dbReference>
<evidence type="ECO:0000256" key="1">
    <source>
        <dbReference type="SAM" id="Phobius"/>
    </source>
</evidence>
<dbReference type="SUPFAM" id="SSF53474">
    <property type="entry name" value="alpha/beta-Hydrolases"/>
    <property type="match status" value="1"/>
</dbReference>
<keyword evidence="1" id="KW-0812">Transmembrane</keyword>
<dbReference type="InterPro" id="IPR029058">
    <property type="entry name" value="AB_hydrolase_fold"/>
</dbReference>
<proteinExistence type="predicted"/>
<keyword evidence="1" id="KW-0472">Membrane</keyword>
<accession>A0A2I2L1Y7</accession>
<keyword evidence="1" id="KW-1133">Transmembrane helix</keyword>
<dbReference type="InterPro" id="IPR000801">
    <property type="entry name" value="Esterase-like"/>
</dbReference>
<feature type="transmembrane region" description="Helical" evidence="1">
    <location>
        <begin position="40"/>
        <end position="61"/>
    </location>
</feature>
<dbReference type="PANTHER" id="PTHR48098">
    <property type="entry name" value="ENTEROCHELIN ESTERASE-RELATED"/>
    <property type="match status" value="1"/>
</dbReference>
<dbReference type="PANTHER" id="PTHR48098:SF6">
    <property type="entry name" value="FERRI-BACILLIBACTIN ESTERASE BESA"/>
    <property type="match status" value="1"/>
</dbReference>
<feature type="transmembrane region" description="Helical" evidence="1">
    <location>
        <begin position="6"/>
        <end position="28"/>
    </location>
</feature>
<dbReference type="EMBL" id="FZMO01000554">
    <property type="protein sequence ID" value="SNQ51915.1"/>
    <property type="molecule type" value="Genomic_DNA"/>
</dbReference>
<sequence length="375" mass="40622">MWGSGLGSLVIIGKWFLLGLGALTVAAWAGCVRLGRRGRLVTAATASLAFLLTLATVADVVNAHYGYLPRLDDVVGVKSWPTASSRDTVAAAPVRTHPQGSVVSLPVPGRRSGFGTQQALVYLPPQYFSEPTARFPVVYLLHGSPGVPVDWYRADRAAQTGAWLAYRRRPAIFVAPRLSHGWLDDSECVDRPSEHIETYLIDDVIPTIDARLRVRDDRADRIFAGMSAGGFCALNLGLRHRDLVGTIVDMSGMDKPTHDGGMVGLFGHRRDLAEVVAANTPALYADHLPPSPPTRIWFDSGLSDHEALGDTRAMAATLGRRPGFTVMLRLRPGAHDFGVWRPALREGLAWALEPGADVQVRLGAVHPQHRSTAKT</sequence>
<dbReference type="InterPro" id="IPR050583">
    <property type="entry name" value="Mycobacterial_A85_antigen"/>
</dbReference>
<dbReference type="Proteomes" id="UP000234331">
    <property type="component" value="Unassembled WGS sequence"/>
</dbReference>
<reference evidence="2 3" key="1">
    <citation type="submission" date="2017-06" db="EMBL/GenBank/DDBJ databases">
        <authorList>
            <person name="Kim H.J."/>
            <person name="Triplett B.A."/>
        </authorList>
    </citation>
    <scope>NUCLEOTIDE SEQUENCE [LARGE SCALE GENOMIC DNA]</scope>
    <source>
        <strain evidence="2">FRACA_ARgP5</strain>
    </source>
</reference>
<gene>
    <name evidence="2" type="ORF">FRACA_860013</name>
</gene>
<protein>
    <submittedName>
        <fullName evidence="2">Enterochelin esterase-like enzyme</fullName>
    </submittedName>
</protein>
<organism evidence="2 3">
    <name type="scientific">Frankia canadensis</name>
    <dbReference type="NCBI Taxonomy" id="1836972"/>
    <lineage>
        <taxon>Bacteria</taxon>
        <taxon>Bacillati</taxon>
        <taxon>Actinomycetota</taxon>
        <taxon>Actinomycetes</taxon>
        <taxon>Frankiales</taxon>
        <taxon>Frankiaceae</taxon>
        <taxon>Frankia</taxon>
    </lineage>
</organism>
<evidence type="ECO:0000313" key="2">
    <source>
        <dbReference type="EMBL" id="SNQ51915.1"/>
    </source>
</evidence>
<dbReference type="Pfam" id="PF00756">
    <property type="entry name" value="Esterase"/>
    <property type="match status" value="1"/>
</dbReference>
<evidence type="ECO:0000313" key="3">
    <source>
        <dbReference type="Proteomes" id="UP000234331"/>
    </source>
</evidence>
<dbReference type="AlphaFoldDB" id="A0A2I2L1Y7"/>